<comment type="similarity">
    <text evidence="4">Belongs to the LptA family.</text>
</comment>
<keyword evidence="3 4" id="KW-0574">Periplasm</keyword>
<feature type="domain" description="Organic solvent tolerance-like N-terminal" evidence="6">
    <location>
        <begin position="31"/>
        <end position="148"/>
    </location>
</feature>
<feature type="signal peptide" evidence="4">
    <location>
        <begin position="1"/>
        <end position="21"/>
    </location>
</feature>
<feature type="region of interest" description="Disordered" evidence="5">
    <location>
        <begin position="153"/>
        <end position="201"/>
    </location>
</feature>
<name>A0ABT7IKN9_9BURK</name>
<dbReference type="Gene3D" id="2.60.450.10">
    <property type="entry name" value="Lipopolysaccharide (LPS) transport protein A like domain"/>
    <property type="match status" value="1"/>
</dbReference>
<sequence precursor="true">MLKNKIILIAATGFAAAAAQALQSDSSKPIEIAADRFSGDQVQQTAIYTGNVEVHQGTLEMHGDRMDLSVNKKGYRTGVMTGRQARFKQQRDNPDPRISEWMHAQADKMIYNEEKDTITLITNARLTRTENGVLKDEATGQLIVYDIRNARSQAQGGTVGGERQRVTTIIAPRKKDNESGSSAKDTTGLRSSDSIGTRRKE</sequence>
<keyword evidence="1 4" id="KW-0813">Transport</keyword>
<dbReference type="Pfam" id="PF03968">
    <property type="entry name" value="LptD_N"/>
    <property type="match status" value="1"/>
</dbReference>
<comment type="caution">
    <text evidence="7">The sequence shown here is derived from an EMBL/GenBank/DDBJ whole genome shotgun (WGS) entry which is preliminary data.</text>
</comment>
<dbReference type="EMBL" id="JAKZJU020000001">
    <property type="protein sequence ID" value="MDL2058929.1"/>
    <property type="molecule type" value="Genomic_DNA"/>
</dbReference>
<organism evidence="7 8">
    <name type="scientific">Mesosutterella faecium</name>
    <dbReference type="NCBI Taxonomy" id="2925194"/>
    <lineage>
        <taxon>Bacteria</taxon>
        <taxon>Pseudomonadati</taxon>
        <taxon>Pseudomonadota</taxon>
        <taxon>Betaproteobacteria</taxon>
        <taxon>Burkholderiales</taxon>
        <taxon>Sutterellaceae</taxon>
        <taxon>Mesosutterella</taxon>
    </lineage>
</organism>
<dbReference type="InterPro" id="IPR052037">
    <property type="entry name" value="LPS_export_LptA"/>
</dbReference>
<feature type="chain" id="PRO_5044904408" description="Lipopolysaccharide export system protein LptA" evidence="4">
    <location>
        <begin position="22"/>
        <end position="201"/>
    </location>
</feature>
<evidence type="ECO:0000313" key="8">
    <source>
        <dbReference type="Proteomes" id="UP001165481"/>
    </source>
</evidence>
<evidence type="ECO:0000256" key="1">
    <source>
        <dbReference type="ARBA" id="ARBA00022448"/>
    </source>
</evidence>
<evidence type="ECO:0000256" key="4">
    <source>
        <dbReference type="HAMAP-Rule" id="MF_01914"/>
    </source>
</evidence>
<gene>
    <name evidence="4 7" type="primary">lptA</name>
    <name evidence="7" type="ORF">MUN46_003065</name>
</gene>
<dbReference type="PANTHER" id="PTHR36504:SF1">
    <property type="entry name" value="LIPOPOLYSACCHARIDE EXPORT SYSTEM PROTEIN LPTA"/>
    <property type="match status" value="1"/>
</dbReference>
<dbReference type="HAMAP" id="MF_01914">
    <property type="entry name" value="LPS_assembly_LptA"/>
    <property type="match status" value="1"/>
</dbReference>
<reference evidence="7" key="1">
    <citation type="submission" date="2023-03" db="EMBL/GenBank/DDBJ databases">
        <title>Mesosutterella sp. nov. isolated from porcine feces.</title>
        <authorList>
            <person name="Yu S."/>
        </authorList>
    </citation>
    <scope>NUCLEOTIDE SEQUENCE</scope>
    <source>
        <strain evidence="7">AGMB02718</strain>
    </source>
</reference>
<comment type="subunit">
    <text evidence="4">Component of the lipopolysaccharide transport and assembly complex.</text>
</comment>
<evidence type="ECO:0000313" key="7">
    <source>
        <dbReference type="EMBL" id="MDL2058929.1"/>
    </source>
</evidence>
<evidence type="ECO:0000256" key="3">
    <source>
        <dbReference type="ARBA" id="ARBA00022764"/>
    </source>
</evidence>
<comment type="function">
    <text evidence="4">Involved in the assembly of lipopolysaccharide (LPS). Required for the translocation of LPS from the inner membrane to the outer membrane.</text>
</comment>
<comment type="subcellular location">
    <subcellularLocation>
        <location evidence="4">Periplasm</location>
    </subcellularLocation>
</comment>
<proteinExistence type="inferred from homology"/>
<evidence type="ECO:0000259" key="6">
    <source>
        <dbReference type="Pfam" id="PF03968"/>
    </source>
</evidence>
<dbReference type="PANTHER" id="PTHR36504">
    <property type="entry name" value="LIPOPOLYSACCHARIDE EXPORT SYSTEM PROTEIN LPTA"/>
    <property type="match status" value="1"/>
</dbReference>
<dbReference type="Proteomes" id="UP001165481">
    <property type="component" value="Unassembled WGS sequence"/>
</dbReference>
<accession>A0ABT7IKN9</accession>
<keyword evidence="2 4" id="KW-0732">Signal</keyword>
<protein>
    <recommendedName>
        <fullName evidence="4">Lipopolysaccharide export system protein LptA</fullName>
    </recommendedName>
</protein>
<dbReference type="RefSeq" id="WP_243376454.1">
    <property type="nucleotide sequence ID" value="NZ_JAKZJU020000001.1"/>
</dbReference>
<dbReference type="InterPro" id="IPR005653">
    <property type="entry name" value="OstA-like_N"/>
</dbReference>
<feature type="compositionally biased region" description="Polar residues" evidence="5">
    <location>
        <begin position="179"/>
        <end position="195"/>
    </location>
</feature>
<evidence type="ECO:0000256" key="2">
    <source>
        <dbReference type="ARBA" id="ARBA00022729"/>
    </source>
</evidence>
<evidence type="ECO:0000256" key="5">
    <source>
        <dbReference type="SAM" id="MobiDB-lite"/>
    </source>
</evidence>
<keyword evidence="8" id="KW-1185">Reference proteome</keyword>
<dbReference type="InterPro" id="IPR014340">
    <property type="entry name" value="LptA"/>
</dbReference>
<dbReference type="NCBIfam" id="TIGR03002">
    <property type="entry name" value="outer_YhbN_LptA"/>
    <property type="match status" value="1"/>
</dbReference>